<keyword evidence="4" id="KW-1185">Reference proteome</keyword>
<dbReference type="NCBIfam" id="TIGR04183">
    <property type="entry name" value="Por_Secre_tail"/>
    <property type="match status" value="1"/>
</dbReference>
<evidence type="ECO:0000259" key="2">
    <source>
        <dbReference type="Pfam" id="PF18962"/>
    </source>
</evidence>
<sequence length="624" mass="68218">MQRILQKWCAVLVMLPGLFISQTYQWQWAKQAGGQTGSGNSGFTYTVDESIRDVVVDSDNNTYYLAKIWNQGQNVDGTSVPNYGNSDLIIYSTDCQGILRWSTVIGGTGNLDSAWNIEVDNNGGVYLLASLWNEGYSYQPTSIPTHLDNSQSLPAIVAMDATTQDAGFKTSYLLKYNSSTGSLIWNKPLQGNINFLLRQSDSQMMCMDSSKNIHAILGFKAGTHLDGLITVPSSFTNTYQYYLVKFNYNNTTGNMTPATPVLLPITGSLYPGLEHGKVNMVYDEGLSRYYLAGTRGSTGNLIDFSFNNISFTKEAYLLAFNVNGTIVTEAWRKEIEAGNANSDEEIHSIIKDTNSSDIYISGRYFSVNSTATFGNYTFPTTSYNGHIPFVVKLNSAGNVLWSKIADGAPGTVGNATYGFMKGRIVQNGNEIGFAHGSWGSAWGSYNMTRPSGDRADPILVRLNKDSGAVLGMGDVLSNQGTIDEFTAITVDNDGNYVLGGFFHQQLFTDANDNVPTMAINVTAGKSQNFFTKYAKTPCSNLSVEETSAEAGLQFYPNPVQDFLTIKSKNNLESYEVYSSVGQSVLRGRLGSKNAQINMSGLTAGVYYVKVKTEKAVVTEKVVKR</sequence>
<protein>
    <submittedName>
        <fullName evidence="3">T9SS type A sorting domain-containing protein</fullName>
    </submittedName>
</protein>
<dbReference type="Proteomes" id="UP000831068">
    <property type="component" value="Chromosome"/>
</dbReference>
<evidence type="ECO:0000313" key="4">
    <source>
        <dbReference type="Proteomes" id="UP000831068"/>
    </source>
</evidence>
<evidence type="ECO:0000313" key="3">
    <source>
        <dbReference type="EMBL" id="UOE39419.1"/>
    </source>
</evidence>
<proteinExistence type="predicted"/>
<keyword evidence="1" id="KW-0732">Signal</keyword>
<reference evidence="3 4" key="1">
    <citation type="submission" date="2022-03" db="EMBL/GenBank/DDBJ databases">
        <title>Chryseobacterium sp. isolated from the Andong Sikhe.</title>
        <authorList>
            <person name="Won M."/>
            <person name="Kim S.-J."/>
            <person name="Kwon S.-W."/>
        </authorList>
    </citation>
    <scope>NUCLEOTIDE SEQUENCE [LARGE SCALE GENOMIC DNA]</scope>
    <source>
        <strain evidence="3 4">ADR-1</strain>
    </source>
</reference>
<dbReference type="RefSeq" id="WP_243577583.1">
    <property type="nucleotide sequence ID" value="NZ_CP094529.1"/>
</dbReference>
<dbReference type="EMBL" id="CP094529">
    <property type="protein sequence ID" value="UOE39419.1"/>
    <property type="molecule type" value="Genomic_DNA"/>
</dbReference>
<organism evidence="3 4">
    <name type="scientific">Chryseobacterium oryzae</name>
    <dbReference type="NCBI Taxonomy" id="2929799"/>
    <lineage>
        <taxon>Bacteria</taxon>
        <taxon>Pseudomonadati</taxon>
        <taxon>Bacteroidota</taxon>
        <taxon>Flavobacteriia</taxon>
        <taxon>Flavobacteriales</taxon>
        <taxon>Weeksellaceae</taxon>
        <taxon>Chryseobacterium group</taxon>
        <taxon>Chryseobacterium</taxon>
    </lineage>
</organism>
<gene>
    <name evidence="3" type="ORF">MTP08_06500</name>
</gene>
<dbReference type="Pfam" id="PF18962">
    <property type="entry name" value="Por_Secre_tail"/>
    <property type="match status" value="1"/>
</dbReference>
<feature type="domain" description="Secretion system C-terminal sorting" evidence="2">
    <location>
        <begin position="555"/>
        <end position="622"/>
    </location>
</feature>
<name>A0ABY4BKY8_9FLAO</name>
<evidence type="ECO:0000256" key="1">
    <source>
        <dbReference type="ARBA" id="ARBA00022729"/>
    </source>
</evidence>
<accession>A0ABY4BKY8</accession>
<dbReference type="InterPro" id="IPR026444">
    <property type="entry name" value="Secre_tail"/>
</dbReference>